<evidence type="ECO:0000256" key="4">
    <source>
        <dbReference type="ARBA" id="ARBA00022475"/>
    </source>
</evidence>
<evidence type="ECO:0000256" key="9">
    <source>
        <dbReference type="SAM" id="Phobius"/>
    </source>
</evidence>
<keyword evidence="7 8" id="KW-0472">Membrane</keyword>
<dbReference type="RefSeq" id="WP_209862425.1">
    <property type="nucleotide sequence ID" value="NZ_JAGGLD010000003.1"/>
</dbReference>
<proteinExistence type="inferred from homology"/>
<keyword evidence="12" id="KW-1185">Reference proteome</keyword>
<keyword evidence="4 8" id="KW-1003">Cell membrane</keyword>
<dbReference type="InterPro" id="IPR012160">
    <property type="entry name" value="LtaS-like"/>
</dbReference>
<evidence type="ECO:0000256" key="5">
    <source>
        <dbReference type="ARBA" id="ARBA00022692"/>
    </source>
</evidence>
<evidence type="ECO:0000313" key="12">
    <source>
        <dbReference type="Proteomes" id="UP001519288"/>
    </source>
</evidence>
<evidence type="ECO:0000256" key="8">
    <source>
        <dbReference type="PIRNR" id="PIRNR005091"/>
    </source>
</evidence>
<dbReference type="CDD" id="cd16015">
    <property type="entry name" value="LTA_synthase"/>
    <property type="match status" value="1"/>
</dbReference>
<dbReference type="PANTHER" id="PTHR47371">
    <property type="entry name" value="LIPOTEICHOIC ACID SYNTHASE"/>
    <property type="match status" value="1"/>
</dbReference>
<dbReference type="SUPFAM" id="SSF53649">
    <property type="entry name" value="Alkaline phosphatase-like"/>
    <property type="match status" value="1"/>
</dbReference>
<protein>
    <submittedName>
        <fullName evidence="11">Phosphoglycerol transferase MdoB-like AlkP superfamily enzyme</fullName>
    </submittedName>
</protein>
<evidence type="ECO:0000256" key="3">
    <source>
        <dbReference type="ARBA" id="ARBA00009983"/>
    </source>
</evidence>
<reference evidence="11 12" key="1">
    <citation type="submission" date="2021-03" db="EMBL/GenBank/DDBJ databases">
        <title>Genomic Encyclopedia of Type Strains, Phase IV (KMG-IV): sequencing the most valuable type-strain genomes for metagenomic binning, comparative biology and taxonomic classification.</title>
        <authorList>
            <person name="Goeker M."/>
        </authorList>
    </citation>
    <scope>NUCLEOTIDE SEQUENCE [LARGE SCALE GENOMIC DNA]</scope>
    <source>
        <strain evidence="11 12">DSM 26806</strain>
    </source>
</reference>
<evidence type="ECO:0000313" key="11">
    <source>
        <dbReference type="EMBL" id="MBP2001328.1"/>
    </source>
</evidence>
<comment type="subcellular location">
    <subcellularLocation>
        <location evidence="1">Cell membrane</location>
        <topology evidence="1">Multi-pass membrane protein</topology>
    </subcellularLocation>
</comment>
<gene>
    <name evidence="11" type="ORF">J2Z69_002371</name>
</gene>
<name>A0ABS4JHZ5_9BACL</name>
<dbReference type="EMBL" id="JAGGLD010000003">
    <property type="protein sequence ID" value="MBP2001328.1"/>
    <property type="molecule type" value="Genomic_DNA"/>
</dbReference>
<keyword evidence="6 9" id="KW-1133">Transmembrane helix</keyword>
<dbReference type="PIRSF" id="PIRSF005091">
    <property type="entry name" value="Mmb_sulf_HI1246"/>
    <property type="match status" value="1"/>
</dbReference>
<comment type="pathway">
    <text evidence="2">Cell wall biogenesis; lipoteichoic acid biosynthesis.</text>
</comment>
<dbReference type="InterPro" id="IPR000917">
    <property type="entry name" value="Sulfatase_N"/>
</dbReference>
<dbReference type="InterPro" id="IPR017850">
    <property type="entry name" value="Alkaline_phosphatase_core_sf"/>
</dbReference>
<accession>A0ABS4JHZ5</accession>
<organism evidence="11 12">
    <name type="scientific">Paenibacillus shirakamiensis</name>
    <dbReference type="NCBI Taxonomy" id="1265935"/>
    <lineage>
        <taxon>Bacteria</taxon>
        <taxon>Bacillati</taxon>
        <taxon>Bacillota</taxon>
        <taxon>Bacilli</taxon>
        <taxon>Bacillales</taxon>
        <taxon>Paenibacillaceae</taxon>
        <taxon>Paenibacillus</taxon>
    </lineage>
</organism>
<dbReference type="Gene3D" id="3.30.1120.170">
    <property type="match status" value="1"/>
</dbReference>
<comment type="similarity">
    <text evidence="3 8">Belongs to the LTA synthase family.</text>
</comment>
<feature type="transmembrane region" description="Helical" evidence="9">
    <location>
        <begin position="131"/>
        <end position="149"/>
    </location>
</feature>
<evidence type="ECO:0000256" key="7">
    <source>
        <dbReference type="ARBA" id="ARBA00023136"/>
    </source>
</evidence>
<keyword evidence="5 9" id="KW-0812">Transmembrane</keyword>
<evidence type="ECO:0000256" key="1">
    <source>
        <dbReference type="ARBA" id="ARBA00004651"/>
    </source>
</evidence>
<dbReference type="PANTHER" id="PTHR47371:SF3">
    <property type="entry name" value="PHOSPHOGLYCEROL TRANSFERASE I"/>
    <property type="match status" value="1"/>
</dbReference>
<feature type="transmembrane region" description="Helical" evidence="9">
    <location>
        <begin position="177"/>
        <end position="195"/>
    </location>
</feature>
<dbReference type="Pfam" id="PF00884">
    <property type="entry name" value="Sulfatase"/>
    <property type="match status" value="1"/>
</dbReference>
<feature type="domain" description="Sulfatase N-terminal" evidence="10">
    <location>
        <begin position="280"/>
        <end position="572"/>
    </location>
</feature>
<evidence type="ECO:0000256" key="2">
    <source>
        <dbReference type="ARBA" id="ARBA00004936"/>
    </source>
</evidence>
<comment type="caution">
    <text evidence="11">The sequence shown here is derived from an EMBL/GenBank/DDBJ whole genome shotgun (WGS) entry which is preliminary data.</text>
</comment>
<feature type="transmembrane region" description="Helical" evidence="9">
    <location>
        <begin position="78"/>
        <end position="99"/>
    </location>
</feature>
<feature type="transmembrane region" description="Helical" evidence="9">
    <location>
        <begin position="20"/>
        <end position="39"/>
    </location>
</feature>
<dbReference type="Proteomes" id="UP001519288">
    <property type="component" value="Unassembled WGS sequence"/>
</dbReference>
<feature type="transmembrane region" description="Helical" evidence="9">
    <location>
        <begin position="51"/>
        <end position="71"/>
    </location>
</feature>
<dbReference type="Gene3D" id="3.40.720.10">
    <property type="entry name" value="Alkaline Phosphatase, subunit A"/>
    <property type="match status" value="1"/>
</dbReference>
<evidence type="ECO:0000259" key="10">
    <source>
        <dbReference type="Pfam" id="PF00884"/>
    </source>
</evidence>
<evidence type="ECO:0000256" key="6">
    <source>
        <dbReference type="ARBA" id="ARBA00022989"/>
    </source>
</evidence>
<dbReference type="InterPro" id="IPR050448">
    <property type="entry name" value="OpgB/LTA_synthase_biosynth"/>
</dbReference>
<sequence length="663" mass="75868">MNATRNRFTSLLKKMLQHPLALYVLFLATMTWKLGYMHAHLHAQNIDMNRLDYIIAIGSLMLASFWTWWLPRKGRTTALILLNLALTALIYSDLVYYRYFGDFITIPVLFQVGQVGELGGSIRSLLRWTDLWFVIDWLLYLPMLFITLGRKNTIRLSSYLESSWVRVSFLRRTMKRLSSGLLVCLLGLGLTIFPIRHYTTTWAAGLLTGNWWNLALYNVTGLLGFHAHDTYNYAVGHWGPQKKLNSEQMSRVQAWYANAGILRSETPSSPTASYGAYKGSNVIVVQVEAFMNFMIGQKIGGQEITPHFNQLMKDSLYMPNYYHQTGQGRTSDADFSSQSSLHPLPTGSVFTRYPDHTYNVLPQILKDNGYQTAAFHAYESSFWNRYTVYKAFGYDQFYSKKDFTLDEPLGWSLGDKSFLHQSINKMKINQEHAGSAPFYSFLITLSSHHPYTLPEQVQELNVGEFQGTIFGNYLQAVHYVDEALGQMVEQLKQDGLWDRSILYIYGDHDNSIPDKTYYEKFLGRSLNELDMEQIMNQVPLLIHVPDSKIKGMDLRPGGQLDMAPSLLHLLGIPSQEFAMMGNDLFHSNPRFVVLRSGAFTDGTILYMPSADGIFEHGVCYDLATRQPTDVERARAGYTKAKQQLDYSDKTIEYDLIRKWTPAP</sequence>